<name>A0A8K0H1K7_9ROSA</name>
<evidence type="ECO:0000256" key="3">
    <source>
        <dbReference type="ARBA" id="ARBA00022723"/>
    </source>
</evidence>
<dbReference type="GO" id="GO:0005634">
    <property type="term" value="C:nucleus"/>
    <property type="evidence" value="ECO:0007669"/>
    <property type="project" value="UniProtKB-SubCell"/>
</dbReference>
<evidence type="ECO:0000259" key="11">
    <source>
        <dbReference type="PROSITE" id="PS51017"/>
    </source>
</evidence>
<dbReference type="PROSITE" id="PS50119">
    <property type="entry name" value="ZF_BBOX"/>
    <property type="match status" value="2"/>
</dbReference>
<dbReference type="CDD" id="cd19821">
    <property type="entry name" value="Bbox1_BBX-like"/>
    <property type="match status" value="2"/>
</dbReference>
<feature type="region of interest" description="Disordered" evidence="9">
    <location>
        <begin position="204"/>
        <end position="252"/>
    </location>
</feature>
<dbReference type="GO" id="GO:2000028">
    <property type="term" value="P:regulation of photoperiodism, flowering"/>
    <property type="evidence" value="ECO:0007669"/>
    <property type="project" value="TreeGrafter"/>
</dbReference>
<dbReference type="OrthoDB" id="153872at2759"/>
<dbReference type="GO" id="GO:0008270">
    <property type="term" value="F:zinc ion binding"/>
    <property type="evidence" value="ECO:0007669"/>
    <property type="project" value="UniProtKB-KW"/>
</dbReference>
<comment type="caution">
    <text evidence="12">The sequence shown here is derived from an EMBL/GenBank/DDBJ whole genome shotgun (WGS) entry which is preliminary data.</text>
</comment>
<dbReference type="AlphaFoldDB" id="A0A8K0H1K7"/>
<dbReference type="EMBL" id="VOIH02000006">
    <property type="protein sequence ID" value="KAF3443965.1"/>
    <property type="molecule type" value="Genomic_DNA"/>
</dbReference>
<keyword evidence="5" id="KW-0862">Zinc</keyword>
<dbReference type="GO" id="GO:0003700">
    <property type="term" value="F:DNA-binding transcription factor activity"/>
    <property type="evidence" value="ECO:0007669"/>
    <property type="project" value="TreeGrafter"/>
</dbReference>
<dbReference type="Pfam" id="PF00643">
    <property type="entry name" value="zf-B_box"/>
    <property type="match status" value="1"/>
</dbReference>
<evidence type="ECO:0000313" key="13">
    <source>
        <dbReference type="Proteomes" id="UP000796880"/>
    </source>
</evidence>
<dbReference type="PROSITE" id="PS51017">
    <property type="entry name" value="CCT"/>
    <property type="match status" value="1"/>
</dbReference>
<feature type="domain" description="B box-type" evidence="10">
    <location>
        <begin position="63"/>
        <end position="110"/>
    </location>
</feature>
<comment type="subcellular location">
    <subcellularLocation>
        <location evidence="1 8">Nucleus</location>
    </subcellularLocation>
</comment>
<accession>A0A8K0H1K7</accession>
<evidence type="ECO:0000256" key="6">
    <source>
        <dbReference type="ARBA" id="ARBA00023242"/>
    </source>
</evidence>
<comment type="similarity">
    <text evidence="2">Belongs to the CONSTANS family.</text>
</comment>
<evidence type="ECO:0000256" key="9">
    <source>
        <dbReference type="SAM" id="MobiDB-lite"/>
    </source>
</evidence>
<dbReference type="InterPro" id="IPR045281">
    <property type="entry name" value="CONSTANS-like"/>
</dbReference>
<sequence length="395" mass="43491">MLKEETNAGNDDVSGAGTNGWARVCDTCRSAACTVYCRADSAYLCTGCDARIHAANRVASRHERVWVCEACERAPAAFLCKADAASLCTACDTDIHSANPLARRHHRVPILPISGCLYGPSATEPGGTTLMGGGDTEDAFLAEEGDDQTIDEEDEDEAASWLLLNPVKNSNNQSNGFLFAGEVDEYLDLVEYNSCGENQFGTEQYNQQQQQQQHYGVPQKINYGGGDSIVPVQSGEGKSQMQQRHQQQQQRSYQLGLDYDQSSKAAYSYNGSTCHSVSVSSIDVGVVPDSTMSDISVSHPRPPKGTIDLFSGTPIQIPPQLTPMDREARVLRYREKKKTRKFEKTIRYASRKAYAETRPRIKGRFAKRTDMEVEVDQMFSTTLMAETGYGIVPSF</sequence>
<feature type="domain" description="CCT" evidence="11">
    <location>
        <begin position="326"/>
        <end position="368"/>
    </location>
</feature>
<evidence type="ECO:0000256" key="1">
    <source>
        <dbReference type="ARBA" id="ARBA00004123"/>
    </source>
</evidence>
<evidence type="ECO:0000256" key="4">
    <source>
        <dbReference type="ARBA" id="ARBA00022771"/>
    </source>
</evidence>
<dbReference type="InterPro" id="IPR010402">
    <property type="entry name" value="CCT_domain"/>
</dbReference>
<organism evidence="12 13">
    <name type="scientific">Rhamnella rubrinervis</name>
    <dbReference type="NCBI Taxonomy" id="2594499"/>
    <lineage>
        <taxon>Eukaryota</taxon>
        <taxon>Viridiplantae</taxon>
        <taxon>Streptophyta</taxon>
        <taxon>Embryophyta</taxon>
        <taxon>Tracheophyta</taxon>
        <taxon>Spermatophyta</taxon>
        <taxon>Magnoliopsida</taxon>
        <taxon>eudicotyledons</taxon>
        <taxon>Gunneridae</taxon>
        <taxon>Pentapetalae</taxon>
        <taxon>rosids</taxon>
        <taxon>fabids</taxon>
        <taxon>Rosales</taxon>
        <taxon>Rhamnaceae</taxon>
        <taxon>rhamnoid group</taxon>
        <taxon>Rhamneae</taxon>
        <taxon>Rhamnella</taxon>
    </lineage>
</organism>
<keyword evidence="13" id="KW-1185">Reference proteome</keyword>
<keyword evidence="6 8" id="KW-0539">Nucleus</keyword>
<proteinExistence type="inferred from homology"/>
<protein>
    <recommendedName>
        <fullName evidence="14">CONSTANS-like 1 protein</fullName>
    </recommendedName>
</protein>
<dbReference type="InterPro" id="IPR049808">
    <property type="entry name" value="CONSTANS-like_Bbox1"/>
</dbReference>
<evidence type="ECO:0000313" key="12">
    <source>
        <dbReference type="EMBL" id="KAF3443965.1"/>
    </source>
</evidence>
<evidence type="ECO:0008006" key="14">
    <source>
        <dbReference type="Google" id="ProtNLM"/>
    </source>
</evidence>
<evidence type="ECO:0000256" key="5">
    <source>
        <dbReference type="ARBA" id="ARBA00022833"/>
    </source>
</evidence>
<gene>
    <name evidence="12" type="ORF">FNV43_RR13655</name>
</gene>
<dbReference type="GO" id="GO:0009909">
    <property type="term" value="P:regulation of flower development"/>
    <property type="evidence" value="ECO:0007669"/>
    <property type="project" value="InterPro"/>
</dbReference>
<keyword evidence="4 7" id="KW-0863">Zinc-finger</keyword>
<dbReference type="Proteomes" id="UP000796880">
    <property type="component" value="Unassembled WGS sequence"/>
</dbReference>
<dbReference type="SMART" id="SM00336">
    <property type="entry name" value="BBOX"/>
    <property type="match status" value="2"/>
</dbReference>
<keyword evidence="3" id="KW-0479">Metal-binding</keyword>
<feature type="domain" description="B box-type" evidence="10">
    <location>
        <begin position="20"/>
        <end position="67"/>
    </location>
</feature>
<dbReference type="PANTHER" id="PTHR31319:SF39">
    <property type="entry name" value="ZINC FINGER PROTEIN CONSTANS-LIKE 1"/>
    <property type="match status" value="1"/>
</dbReference>
<evidence type="ECO:0000259" key="10">
    <source>
        <dbReference type="PROSITE" id="PS50119"/>
    </source>
</evidence>
<dbReference type="PANTHER" id="PTHR31319">
    <property type="entry name" value="ZINC FINGER PROTEIN CONSTANS-LIKE 4"/>
    <property type="match status" value="1"/>
</dbReference>
<feature type="compositionally biased region" description="Low complexity" evidence="9">
    <location>
        <begin position="239"/>
        <end position="252"/>
    </location>
</feature>
<dbReference type="InterPro" id="IPR000315">
    <property type="entry name" value="Znf_B-box"/>
</dbReference>
<reference evidence="12" key="1">
    <citation type="submission" date="2020-03" db="EMBL/GenBank/DDBJ databases">
        <title>A high-quality chromosome-level genome assembly of a woody plant with both climbing and erect habits, Rhamnella rubrinervis.</title>
        <authorList>
            <person name="Lu Z."/>
            <person name="Yang Y."/>
            <person name="Zhu X."/>
            <person name="Sun Y."/>
        </authorList>
    </citation>
    <scope>NUCLEOTIDE SEQUENCE</scope>
    <source>
        <strain evidence="12">BYM</strain>
        <tissue evidence="12">Leaf</tissue>
    </source>
</reference>
<dbReference type="Pfam" id="PF06203">
    <property type="entry name" value="CCT"/>
    <property type="match status" value="1"/>
</dbReference>
<evidence type="ECO:0000256" key="7">
    <source>
        <dbReference type="PROSITE-ProRule" id="PRU00024"/>
    </source>
</evidence>
<evidence type="ECO:0000256" key="8">
    <source>
        <dbReference type="PROSITE-ProRule" id="PRU00357"/>
    </source>
</evidence>
<evidence type="ECO:0000256" key="2">
    <source>
        <dbReference type="ARBA" id="ARBA00010024"/>
    </source>
</evidence>